<name>A0A5B9VUU1_9BACT</name>
<evidence type="ECO:0000259" key="3">
    <source>
        <dbReference type="Pfam" id="PF07589"/>
    </source>
</evidence>
<evidence type="ECO:0000313" key="4">
    <source>
        <dbReference type="EMBL" id="QEH31647.1"/>
    </source>
</evidence>
<evidence type="ECO:0000256" key="2">
    <source>
        <dbReference type="SAM" id="SignalP"/>
    </source>
</evidence>
<evidence type="ECO:0000313" key="5">
    <source>
        <dbReference type="Proteomes" id="UP000324233"/>
    </source>
</evidence>
<feature type="signal peptide" evidence="2">
    <location>
        <begin position="1"/>
        <end position="25"/>
    </location>
</feature>
<dbReference type="NCBIfam" id="TIGR02595">
    <property type="entry name" value="PEP_CTERM"/>
    <property type="match status" value="1"/>
</dbReference>
<keyword evidence="1" id="KW-1133">Transmembrane helix</keyword>
<keyword evidence="5" id="KW-1185">Reference proteome</keyword>
<dbReference type="InterPro" id="IPR013424">
    <property type="entry name" value="Ice-binding_C"/>
</dbReference>
<feature type="chain" id="PRO_5022722292" evidence="2">
    <location>
        <begin position="26"/>
        <end position="177"/>
    </location>
</feature>
<feature type="transmembrane region" description="Helical" evidence="1">
    <location>
        <begin position="153"/>
        <end position="171"/>
    </location>
</feature>
<dbReference type="KEGG" id="agv:OJF2_01120"/>
<proteinExistence type="predicted"/>
<dbReference type="RefSeq" id="WP_168221503.1">
    <property type="nucleotide sequence ID" value="NZ_CP042997.1"/>
</dbReference>
<feature type="domain" description="Ice-binding protein C-terminal" evidence="3">
    <location>
        <begin position="148"/>
        <end position="173"/>
    </location>
</feature>
<dbReference type="Proteomes" id="UP000324233">
    <property type="component" value="Chromosome"/>
</dbReference>
<gene>
    <name evidence="4" type="ORF">OJF2_01120</name>
</gene>
<keyword evidence="1" id="KW-0472">Membrane</keyword>
<protein>
    <submittedName>
        <fullName evidence="4">PEP-CTERM motif protein</fullName>
    </submittedName>
</protein>
<keyword evidence="1" id="KW-0812">Transmembrane</keyword>
<accession>A0A5B9VUU1</accession>
<evidence type="ECO:0000256" key="1">
    <source>
        <dbReference type="SAM" id="Phobius"/>
    </source>
</evidence>
<dbReference type="EMBL" id="CP042997">
    <property type="protein sequence ID" value="QEH31647.1"/>
    <property type="molecule type" value="Genomic_DNA"/>
</dbReference>
<dbReference type="AlphaFoldDB" id="A0A5B9VUU1"/>
<organism evidence="4 5">
    <name type="scientific">Aquisphaera giovannonii</name>
    <dbReference type="NCBI Taxonomy" id="406548"/>
    <lineage>
        <taxon>Bacteria</taxon>
        <taxon>Pseudomonadati</taxon>
        <taxon>Planctomycetota</taxon>
        <taxon>Planctomycetia</taxon>
        <taxon>Isosphaerales</taxon>
        <taxon>Isosphaeraceae</taxon>
        <taxon>Aquisphaera</taxon>
    </lineage>
</organism>
<reference evidence="4 5" key="1">
    <citation type="submission" date="2019-08" db="EMBL/GenBank/DDBJ databases">
        <title>Deep-cultivation of Planctomycetes and their phenomic and genomic characterization uncovers novel biology.</title>
        <authorList>
            <person name="Wiegand S."/>
            <person name="Jogler M."/>
            <person name="Boedeker C."/>
            <person name="Pinto D."/>
            <person name="Vollmers J."/>
            <person name="Rivas-Marin E."/>
            <person name="Kohn T."/>
            <person name="Peeters S.H."/>
            <person name="Heuer A."/>
            <person name="Rast P."/>
            <person name="Oberbeckmann S."/>
            <person name="Bunk B."/>
            <person name="Jeske O."/>
            <person name="Meyerdierks A."/>
            <person name="Storesund J.E."/>
            <person name="Kallscheuer N."/>
            <person name="Luecker S."/>
            <person name="Lage O.M."/>
            <person name="Pohl T."/>
            <person name="Merkel B.J."/>
            <person name="Hornburger P."/>
            <person name="Mueller R.-W."/>
            <person name="Bruemmer F."/>
            <person name="Labrenz M."/>
            <person name="Spormann A.M."/>
            <person name="Op den Camp H."/>
            <person name="Overmann J."/>
            <person name="Amann R."/>
            <person name="Jetten M.S.M."/>
            <person name="Mascher T."/>
            <person name="Medema M.H."/>
            <person name="Devos D.P."/>
            <person name="Kaster A.-K."/>
            <person name="Ovreas L."/>
            <person name="Rohde M."/>
            <person name="Galperin M.Y."/>
            <person name="Jogler C."/>
        </authorList>
    </citation>
    <scope>NUCLEOTIDE SEQUENCE [LARGE SCALE GENOMIC DNA]</scope>
    <source>
        <strain evidence="4 5">OJF2</strain>
    </source>
</reference>
<dbReference type="Pfam" id="PF07589">
    <property type="entry name" value="PEP-CTERM"/>
    <property type="match status" value="1"/>
</dbReference>
<keyword evidence="2" id="KW-0732">Signal</keyword>
<sequence length="177" mass="17863" precursor="true">MTKTFTAALLAAVVLLAGSVSPARAGFLTSLDVLITPQAGNSYLYEYTLTVGAASDRPAASLVIDVSTVADLTALTGPTGWDITYAAGDSFVAWDSPAEDLELAVGASAVFSFVSSLAPGLSDYQVAGIGTNPLLAFNTGQVGAPVAAVPEPASLAMLASGALGVLLHILIRRRVAP</sequence>